<gene>
    <name evidence="2" type="ORF">OU415_02270</name>
</gene>
<evidence type="ECO:0000313" key="2">
    <source>
        <dbReference type="EMBL" id="MDA3624242.1"/>
    </source>
</evidence>
<protein>
    <submittedName>
        <fullName evidence="2">Uncharacterized protein</fullName>
    </submittedName>
</protein>
<evidence type="ECO:0000256" key="1">
    <source>
        <dbReference type="SAM" id="Phobius"/>
    </source>
</evidence>
<comment type="caution">
    <text evidence="2">The sequence shown here is derived from an EMBL/GenBank/DDBJ whole genome shotgun (WGS) entry which is preliminary data.</text>
</comment>
<reference evidence="2 3" key="1">
    <citation type="submission" date="2022-11" db="EMBL/GenBank/DDBJ databases">
        <title>Draft genome sequence of Saccharopolyspora sp. WRP15-2 isolated from rhizosphere soils of wild rice in Thailand.</title>
        <authorList>
            <person name="Duangmal K."/>
            <person name="Kammanee S."/>
            <person name="Muangham S."/>
        </authorList>
    </citation>
    <scope>NUCLEOTIDE SEQUENCE [LARGE SCALE GENOMIC DNA]</scope>
    <source>
        <strain evidence="2 3">WRP15-2</strain>
    </source>
</reference>
<keyword evidence="3" id="KW-1185">Reference proteome</keyword>
<sequence>MSEDGVTISFAEMYGEVRQTHDEVREMRAELRAITDHETRIRSLERKIWLACGCAAGVSAGLAEAIRLIAGG</sequence>
<dbReference type="EMBL" id="JAQGLA010000002">
    <property type="protein sequence ID" value="MDA3624242.1"/>
    <property type="molecule type" value="Genomic_DNA"/>
</dbReference>
<keyword evidence="1" id="KW-1133">Transmembrane helix</keyword>
<name>A0ABT4UT57_9PSEU</name>
<organism evidence="2 3">
    <name type="scientific">Saccharopolyspora oryzae</name>
    <dbReference type="NCBI Taxonomy" id="2997343"/>
    <lineage>
        <taxon>Bacteria</taxon>
        <taxon>Bacillati</taxon>
        <taxon>Actinomycetota</taxon>
        <taxon>Actinomycetes</taxon>
        <taxon>Pseudonocardiales</taxon>
        <taxon>Pseudonocardiaceae</taxon>
        <taxon>Saccharopolyspora</taxon>
    </lineage>
</organism>
<feature type="transmembrane region" description="Helical" evidence="1">
    <location>
        <begin position="48"/>
        <end position="70"/>
    </location>
</feature>
<proteinExistence type="predicted"/>
<keyword evidence="1" id="KW-0812">Transmembrane</keyword>
<keyword evidence="1" id="KW-0472">Membrane</keyword>
<evidence type="ECO:0000313" key="3">
    <source>
        <dbReference type="Proteomes" id="UP001210380"/>
    </source>
</evidence>
<dbReference type="RefSeq" id="WP_270946806.1">
    <property type="nucleotide sequence ID" value="NZ_JAQGLA010000002.1"/>
</dbReference>
<accession>A0ABT4UT57</accession>
<dbReference type="Proteomes" id="UP001210380">
    <property type="component" value="Unassembled WGS sequence"/>
</dbReference>